<dbReference type="EMBL" id="CP086239">
    <property type="protein sequence ID" value="WAG61262.1"/>
    <property type="molecule type" value="Genomic_DNA"/>
</dbReference>
<name>A0A5N7IQ78_9CLOT</name>
<proteinExistence type="predicted"/>
<gene>
    <name evidence="2" type="ORF">E4V82_13255</name>
    <name evidence="3" type="ORF">LL038_03140</name>
</gene>
<reference evidence="2 4" key="1">
    <citation type="journal article" date="2019" name="Lett. Appl. Microbiol.">
        <title>A case of 'blown pack' spoilage of vacuum-packaged pork likely associated with Clostridium estertheticum in Canada.</title>
        <authorList>
            <person name="Zhang P."/>
            <person name="Ward P."/>
            <person name="McMullen L.M."/>
            <person name="Yang X."/>
        </authorList>
    </citation>
    <scope>NUCLEOTIDE SEQUENCE [LARGE SCALE GENOMIC DNA]</scope>
    <source>
        <strain evidence="2 4">MA19</strain>
    </source>
</reference>
<dbReference type="Proteomes" id="UP001164733">
    <property type="component" value="Chromosome"/>
</dbReference>
<dbReference type="RefSeq" id="WP_151553894.1">
    <property type="nucleotide sequence ID" value="NZ_CP086239.1"/>
</dbReference>
<dbReference type="AlphaFoldDB" id="A0A5N7IQ78"/>
<feature type="domain" description="Predicted DNA-binding protein ribbon-helix-helix" evidence="1">
    <location>
        <begin position="11"/>
        <end position="50"/>
    </location>
</feature>
<evidence type="ECO:0000313" key="2">
    <source>
        <dbReference type="EMBL" id="MPQ63075.1"/>
    </source>
</evidence>
<evidence type="ECO:0000259" key="1">
    <source>
        <dbReference type="Pfam" id="PF12651"/>
    </source>
</evidence>
<sequence>MNTEKDKDLKNRIRYSSSFDIKLLQRFKALSKETDVPVSKLFDRAMKMLLDSKES</sequence>
<reference evidence="3" key="2">
    <citation type="submission" date="2021-11" db="EMBL/GenBank/DDBJ databases">
        <title>Clostridia strains as spoilage organisms.</title>
        <authorList>
            <person name="Wambui J."/>
            <person name="Stevens M.J.A."/>
            <person name="Stephan R."/>
        </authorList>
    </citation>
    <scope>NUCLEOTIDE SEQUENCE</scope>
    <source>
        <strain evidence="3">CF009</strain>
    </source>
</reference>
<evidence type="ECO:0000313" key="3">
    <source>
        <dbReference type="EMBL" id="WAG61262.1"/>
    </source>
</evidence>
<dbReference type="EMBL" id="SPSF01000032">
    <property type="protein sequence ID" value="MPQ63075.1"/>
    <property type="molecule type" value="Genomic_DNA"/>
</dbReference>
<protein>
    <submittedName>
        <fullName evidence="2">Ribbon-helix-helix domain-containing protein</fullName>
    </submittedName>
</protein>
<evidence type="ECO:0000313" key="4">
    <source>
        <dbReference type="Proteomes" id="UP000342249"/>
    </source>
</evidence>
<organism evidence="2 4">
    <name type="scientific">Clostridium estertheticum</name>
    <dbReference type="NCBI Taxonomy" id="238834"/>
    <lineage>
        <taxon>Bacteria</taxon>
        <taxon>Bacillati</taxon>
        <taxon>Bacillota</taxon>
        <taxon>Clostridia</taxon>
        <taxon>Eubacteriales</taxon>
        <taxon>Clostridiaceae</taxon>
        <taxon>Clostridium</taxon>
    </lineage>
</organism>
<dbReference type="Pfam" id="PF12651">
    <property type="entry name" value="RHH_3"/>
    <property type="match status" value="1"/>
</dbReference>
<dbReference type="InterPro" id="IPR038733">
    <property type="entry name" value="Predicted_DNA_bind_prot_RHH"/>
</dbReference>
<dbReference type="Proteomes" id="UP000342249">
    <property type="component" value="Unassembled WGS sequence"/>
</dbReference>
<accession>A0A5N7IQ78</accession>